<dbReference type="AlphaFoldDB" id="B9Z273"/>
<dbReference type="Proteomes" id="UP000003165">
    <property type="component" value="Unassembled WGS sequence"/>
</dbReference>
<gene>
    <name evidence="2" type="ORF">FuraDRAFT_1458</name>
</gene>
<dbReference type="EMBL" id="ACIS01000003">
    <property type="protein sequence ID" value="EEG09518.1"/>
    <property type="molecule type" value="Genomic_DNA"/>
</dbReference>
<keyword evidence="3" id="KW-1185">Reference proteome</keyword>
<feature type="compositionally biased region" description="Basic and acidic residues" evidence="1">
    <location>
        <begin position="1"/>
        <end position="13"/>
    </location>
</feature>
<dbReference type="RefSeq" id="WP_008953478.1">
    <property type="nucleotide sequence ID" value="NZ_ACIS01000003.1"/>
</dbReference>
<comment type="caution">
    <text evidence="2">The sequence shown here is derived from an EMBL/GenBank/DDBJ whole genome shotgun (WGS) entry which is preliminary data.</text>
</comment>
<reference evidence="2 3" key="1">
    <citation type="submission" date="2009-02" db="EMBL/GenBank/DDBJ databases">
        <title>Sequencing of the draft genome and assembly of Lutiella nitroferrum 2002.</title>
        <authorList>
            <consortium name="US DOE Joint Genome Institute (JGI-PGF)"/>
            <person name="Lucas S."/>
            <person name="Copeland A."/>
            <person name="Lapidus A."/>
            <person name="Glavina del Rio T."/>
            <person name="Tice H."/>
            <person name="Bruce D."/>
            <person name="Goodwin L."/>
            <person name="Pitluck S."/>
            <person name="Larimer F."/>
            <person name="Land M.L."/>
            <person name="Hauser L."/>
            <person name="Coates J.D."/>
        </authorList>
    </citation>
    <scope>NUCLEOTIDE SEQUENCE [LARGE SCALE GENOMIC DNA]</scope>
    <source>
        <strain evidence="2 3">2002</strain>
    </source>
</reference>
<name>B9Z273_9NEIS</name>
<protein>
    <submittedName>
        <fullName evidence="2">Uncharacterized protein</fullName>
    </submittedName>
</protein>
<proteinExistence type="predicted"/>
<evidence type="ECO:0000256" key="1">
    <source>
        <dbReference type="SAM" id="MobiDB-lite"/>
    </source>
</evidence>
<evidence type="ECO:0000313" key="3">
    <source>
        <dbReference type="Proteomes" id="UP000003165"/>
    </source>
</evidence>
<accession>B9Z273</accession>
<evidence type="ECO:0000313" key="2">
    <source>
        <dbReference type="EMBL" id="EEG09518.1"/>
    </source>
</evidence>
<organism evidence="2 3">
    <name type="scientific">Pseudogulbenkiania ferrooxidans 2002</name>
    <dbReference type="NCBI Taxonomy" id="279714"/>
    <lineage>
        <taxon>Bacteria</taxon>
        <taxon>Pseudomonadati</taxon>
        <taxon>Pseudomonadota</taxon>
        <taxon>Betaproteobacteria</taxon>
        <taxon>Neisseriales</taxon>
        <taxon>Chromobacteriaceae</taxon>
        <taxon>Pseudogulbenkiania</taxon>
    </lineage>
</organism>
<feature type="region of interest" description="Disordered" evidence="1">
    <location>
        <begin position="1"/>
        <end position="20"/>
    </location>
</feature>
<sequence>MQEKSNAETEIHILSKQGGKPITMTGDLTSLHDNPGKIHQLLDLLELPKGTEVRVITRAASVIVR</sequence>